<gene>
    <name evidence="3" type="ORF">F955_01956</name>
</gene>
<dbReference type="AlphaFoldDB" id="N9AJ59"/>
<feature type="chain" id="PRO_5004138539" description="Lipocalin-like domain-containing protein" evidence="2">
    <location>
        <begin position="21"/>
        <end position="451"/>
    </location>
</feature>
<proteinExistence type="predicted"/>
<feature type="signal peptide" evidence="2">
    <location>
        <begin position="1"/>
        <end position="20"/>
    </location>
</feature>
<dbReference type="PROSITE" id="PS51257">
    <property type="entry name" value="PROKAR_LIPOPROTEIN"/>
    <property type="match status" value="1"/>
</dbReference>
<evidence type="ECO:0000313" key="4">
    <source>
        <dbReference type="Proteomes" id="UP000018440"/>
    </source>
</evidence>
<evidence type="ECO:0000256" key="1">
    <source>
        <dbReference type="SAM" id="MobiDB-lite"/>
    </source>
</evidence>
<accession>N9AJ59</accession>
<name>N9AJ59_9GAMM</name>
<dbReference type="Proteomes" id="UP000018440">
    <property type="component" value="Unassembled WGS sequence"/>
</dbReference>
<evidence type="ECO:0000313" key="3">
    <source>
        <dbReference type="EMBL" id="ENV44073.1"/>
    </source>
</evidence>
<sequence>MMKKTILAVMLSTLALTACNDDDDDHHSPGNGGNPPGTQQGILTDGPIENVRYETSSGVKGSTNAEGKFNYNTGDTIRFFIGNLQLGEQDGVPAQARITPTDLYENDPDIPGNEDEELEEALTIFLQSIDADYITPPTGAPADYNAHDNGIQITQDVINRINTAFTSATTFETALEDSDNSITTLIQDQLQLSDVTPVTPDEAAANIQEAFYKDIAGTWQLGSADKSDKVILVVYTDGSYKLGEADNADDDGEPGYELGNLQWNWKGGVITPVIDENGDTNGSWGLSDSEGDEGYTLTFDGTNLVLTETGLDEDDTSTLTRVENSTNGLVGTWELDDTHVLVFLNDGYYFLIDTTGGEDCGPEGIEYGQYTTSNNTLTVTDNLFDTNESCGLYDGQNSPFVLGTYTVNATTMTLTPTGEPAVTFTRADFQRDPEPTPEPQPQPQPQPQPTT</sequence>
<evidence type="ECO:0008006" key="5">
    <source>
        <dbReference type="Google" id="ProtNLM"/>
    </source>
</evidence>
<feature type="compositionally biased region" description="Pro residues" evidence="1">
    <location>
        <begin position="436"/>
        <end position="451"/>
    </location>
</feature>
<feature type="region of interest" description="Disordered" evidence="1">
    <location>
        <begin position="424"/>
        <end position="451"/>
    </location>
</feature>
<keyword evidence="2" id="KW-0732">Signal</keyword>
<dbReference type="RefSeq" id="WP_004893557.1">
    <property type="nucleotide sequence ID" value="NZ_KB849576.1"/>
</dbReference>
<feature type="region of interest" description="Disordered" evidence="1">
    <location>
        <begin position="21"/>
        <end position="44"/>
    </location>
</feature>
<dbReference type="HOGENOM" id="CLU_059874_0_0_6"/>
<comment type="caution">
    <text evidence="3">The sequence shown here is derived from an EMBL/GenBank/DDBJ whole genome shotgun (WGS) entry which is preliminary data.</text>
</comment>
<evidence type="ECO:0000256" key="2">
    <source>
        <dbReference type="SAM" id="SignalP"/>
    </source>
</evidence>
<reference evidence="3 4" key="1">
    <citation type="submission" date="2013-02" db="EMBL/GenBank/DDBJ databases">
        <title>The Genome Sequence of Acinetobacter schindleri CIP 107287.</title>
        <authorList>
            <consortium name="The Broad Institute Genome Sequencing Platform"/>
            <consortium name="The Broad Institute Genome Sequencing Center for Infectious Disease"/>
            <person name="Cerqueira G."/>
            <person name="Feldgarden M."/>
            <person name="Courvalin P."/>
            <person name="Perichon B."/>
            <person name="Grillot-Courvalin C."/>
            <person name="Clermont D."/>
            <person name="Rocha E."/>
            <person name="Yoon E.-J."/>
            <person name="Nemec A."/>
            <person name="Walker B."/>
            <person name="Young S.K."/>
            <person name="Zeng Q."/>
            <person name="Gargeya S."/>
            <person name="Fitzgerald M."/>
            <person name="Haas B."/>
            <person name="Abouelleil A."/>
            <person name="Alvarado L."/>
            <person name="Arachchi H.M."/>
            <person name="Berlin A.M."/>
            <person name="Chapman S.B."/>
            <person name="Dewar J."/>
            <person name="Goldberg J."/>
            <person name="Griggs A."/>
            <person name="Gujja S."/>
            <person name="Hansen M."/>
            <person name="Howarth C."/>
            <person name="Imamovic A."/>
            <person name="Larimer J."/>
            <person name="McCowan C."/>
            <person name="Murphy C."/>
            <person name="Neiman D."/>
            <person name="Pearson M."/>
            <person name="Priest M."/>
            <person name="Roberts A."/>
            <person name="Saif S."/>
            <person name="Shea T."/>
            <person name="Sisk P."/>
            <person name="Sykes S."/>
            <person name="Wortman J."/>
            <person name="Nusbaum C."/>
            <person name="Birren B."/>
        </authorList>
    </citation>
    <scope>NUCLEOTIDE SEQUENCE [LARGE SCALE GENOMIC DNA]</scope>
    <source>
        <strain evidence="3 4">CIP 107287</strain>
    </source>
</reference>
<dbReference type="EMBL" id="APPQ01000026">
    <property type="protein sequence ID" value="ENV44073.1"/>
    <property type="molecule type" value="Genomic_DNA"/>
</dbReference>
<dbReference type="PATRIC" id="fig|1217988.3.peg.1894"/>
<organism evidence="3 4">
    <name type="scientific">Acinetobacter schindleri CIP 107287</name>
    <dbReference type="NCBI Taxonomy" id="1217988"/>
    <lineage>
        <taxon>Bacteria</taxon>
        <taxon>Pseudomonadati</taxon>
        <taxon>Pseudomonadota</taxon>
        <taxon>Gammaproteobacteria</taxon>
        <taxon>Moraxellales</taxon>
        <taxon>Moraxellaceae</taxon>
        <taxon>Acinetobacter</taxon>
    </lineage>
</organism>
<protein>
    <recommendedName>
        <fullName evidence="5">Lipocalin-like domain-containing protein</fullName>
    </recommendedName>
</protein>